<accession>A0A9N8DSG8</accession>
<evidence type="ECO:0000313" key="3">
    <source>
        <dbReference type="Proteomes" id="UP001153069"/>
    </source>
</evidence>
<proteinExistence type="predicted"/>
<evidence type="ECO:0000256" key="1">
    <source>
        <dbReference type="SAM" id="MobiDB-lite"/>
    </source>
</evidence>
<feature type="compositionally biased region" description="Basic and acidic residues" evidence="1">
    <location>
        <begin position="9"/>
        <end position="22"/>
    </location>
</feature>
<gene>
    <name evidence="2" type="ORF">SEMRO_218_G090240.1</name>
</gene>
<dbReference type="EMBL" id="CAICTM010000217">
    <property type="protein sequence ID" value="CAB9505099.1"/>
    <property type="molecule type" value="Genomic_DNA"/>
</dbReference>
<dbReference type="AlphaFoldDB" id="A0A9N8DSG8"/>
<evidence type="ECO:0000313" key="2">
    <source>
        <dbReference type="EMBL" id="CAB9505099.1"/>
    </source>
</evidence>
<feature type="region of interest" description="Disordered" evidence="1">
    <location>
        <begin position="1"/>
        <end position="22"/>
    </location>
</feature>
<dbReference type="Proteomes" id="UP001153069">
    <property type="component" value="Unassembled WGS sequence"/>
</dbReference>
<sequence length="88" mass="9999">MIQSHHQVWVRDGENASEEAGRKKSRLHFGALANGGNFKMLEEALREKARAIADKEASPDLVLLQFGERANELEDDIDELEEGWIDCY</sequence>
<protein>
    <submittedName>
        <fullName evidence="2">Uncharacterized protein</fullName>
    </submittedName>
</protein>
<organism evidence="2 3">
    <name type="scientific">Seminavis robusta</name>
    <dbReference type="NCBI Taxonomy" id="568900"/>
    <lineage>
        <taxon>Eukaryota</taxon>
        <taxon>Sar</taxon>
        <taxon>Stramenopiles</taxon>
        <taxon>Ochrophyta</taxon>
        <taxon>Bacillariophyta</taxon>
        <taxon>Bacillariophyceae</taxon>
        <taxon>Bacillariophycidae</taxon>
        <taxon>Naviculales</taxon>
        <taxon>Naviculaceae</taxon>
        <taxon>Seminavis</taxon>
    </lineage>
</organism>
<keyword evidence="3" id="KW-1185">Reference proteome</keyword>
<name>A0A9N8DSG8_9STRA</name>
<reference evidence="2" key="1">
    <citation type="submission" date="2020-06" db="EMBL/GenBank/DDBJ databases">
        <authorList>
            <consortium name="Plant Systems Biology data submission"/>
        </authorList>
    </citation>
    <scope>NUCLEOTIDE SEQUENCE</scope>
    <source>
        <strain evidence="2">D6</strain>
    </source>
</reference>
<comment type="caution">
    <text evidence="2">The sequence shown here is derived from an EMBL/GenBank/DDBJ whole genome shotgun (WGS) entry which is preliminary data.</text>
</comment>